<reference evidence="2 3" key="1">
    <citation type="journal article" date="2004" name="Proc. Natl. Acad. Sci. U.S.A.">
        <title>The complete genomic sequence of Nocardia farcinica IFM 10152.</title>
        <authorList>
            <person name="Ishikawa J."/>
            <person name="Yamashita A."/>
            <person name="Mikami Y."/>
            <person name="Hoshino Y."/>
            <person name="Kurita H."/>
            <person name="Hotta K."/>
            <person name="Shiba T."/>
            <person name="Hattori M."/>
        </authorList>
    </citation>
    <scope>NUCLEOTIDE SEQUENCE [LARGE SCALE GENOMIC DNA]</scope>
    <source>
        <strain evidence="2 3">IFM 10152</strain>
    </source>
</reference>
<dbReference type="EMBL" id="AP006618">
    <property type="protein sequence ID" value="BAD54853.1"/>
    <property type="molecule type" value="Genomic_DNA"/>
</dbReference>
<dbReference type="Gene3D" id="1.10.260.40">
    <property type="entry name" value="lambda repressor-like DNA-binding domains"/>
    <property type="match status" value="1"/>
</dbReference>
<gene>
    <name evidence="2" type="ordered locus">NFA_110</name>
</gene>
<feature type="compositionally biased region" description="Acidic residues" evidence="1">
    <location>
        <begin position="310"/>
        <end position="332"/>
    </location>
</feature>
<dbReference type="KEGG" id="nfa:NFA_110"/>
<keyword evidence="2" id="KW-0238">DNA-binding</keyword>
<keyword evidence="3" id="KW-1185">Reference proteome</keyword>
<name>Q5Z3Y8_NOCFA</name>
<evidence type="ECO:0000313" key="3">
    <source>
        <dbReference type="Proteomes" id="UP000006820"/>
    </source>
</evidence>
<dbReference type="OrthoDB" id="4752614at2"/>
<proteinExistence type="predicted"/>
<dbReference type="GO" id="GO:0003677">
    <property type="term" value="F:DNA binding"/>
    <property type="evidence" value="ECO:0007669"/>
    <property type="project" value="UniProtKB-KW"/>
</dbReference>
<evidence type="ECO:0000313" key="2">
    <source>
        <dbReference type="EMBL" id="BAD54853.1"/>
    </source>
</evidence>
<dbReference type="eggNOG" id="COG1396">
    <property type="taxonomic scope" value="Bacteria"/>
</dbReference>
<dbReference type="AlphaFoldDB" id="Q5Z3Y8"/>
<dbReference type="SUPFAM" id="SSF47413">
    <property type="entry name" value="lambda repressor-like DNA-binding domains"/>
    <property type="match status" value="1"/>
</dbReference>
<feature type="region of interest" description="Disordered" evidence="1">
    <location>
        <begin position="287"/>
        <end position="332"/>
    </location>
</feature>
<dbReference type="RefSeq" id="WP_011206540.1">
    <property type="nucleotide sequence ID" value="NC_006361.1"/>
</dbReference>
<dbReference type="STRING" id="247156.NFA_110"/>
<protein>
    <submittedName>
        <fullName evidence="2">Putative DNA-binding protein</fullName>
    </submittedName>
</protein>
<evidence type="ECO:0000256" key="1">
    <source>
        <dbReference type="SAM" id="MobiDB-lite"/>
    </source>
</evidence>
<dbReference type="InterPro" id="IPR010982">
    <property type="entry name" value="Lambda_DNA-bd_dom_sf"/>
</dbReference>
<sequence>MQSRQRGSEQAARWSGTVAERIGNAVRRRRGEMKMSAVQLSKRTADLGYPITRGAIAKIESNSRNGKLDIAELMVLAAALELPPILLIFPDRPFEVIEFLPNREEDSIYAALWFTGEWLESRWSISAGDISRGDGAAPIILMRQFVASQRKATSAIVRLVEYERKMDQAVFEHRRLYGHSKHADLGREEARRAMDQVHAAAIEIHRWQSEIDKLRVEVSEASEAGAAALSGMQDLGIDVSPYSAGETGLELAQEMRNRGMTPRDYIKEIDDDGQLVERIVQRDIDRRATRPAEAMPAFDPSNLLAAMPEPEGDREPDDEFPVDPPNDDFEGR</sequence>
<dbReference type="HOGENOM" id="CLU_836342_0_0_11"/>
<dbReference type="GeneID" id="61136657"/>
<organism evidence="2 3">
    <name type="scientific">Nocardia farcinica (strain IFM 10152)</name>
    <dbReference type="NCBI Taxonomy" id="247156"/>
    <lineage>
        <taxon>Bacteria</taxon>
        <taxon>Bacillati</taxon>
        <taxon>Actinomycetota</taxon>
        <taxon>Actinomycetes</taxon>
        <taxon>Mycobacteriales</taxon>
        <taxon>Nocardiaceae</taxon>
        <taxon>Nocardia</taxon>
    </lineage>
</organism>
<accession>Q5Z3Y8</accession>
<dbReference type="Proteomes" id="UP000006820">
    <property type="component" value="Chromosome"/>
</dbReference>